<keyword evidence="11" id="KW-0175">Coiled coil</keyword>
<evidence type="ECO:0000256" key="8">
    <source>
        <dbReference type="ARBA" id="ARBA00022771"/>
    </source>
</evidence>
<evidence type="ECO:0000313" key="17">
    <source>
        <dbReference type="Proteomes" id="UP000695000"/>
    </source>
</evidence>
<evidence type="ECO:0000256" key="4">
    <source>
        <dbReference type="ARBA" id="ARBA00022454"/>
    </source>
</evidence>
<evidence type="ECO:0000256" key="14">
    <source>
        <dbReference type="ARBA" id="ARBA00030672"/>
    </source>
</evidence>
<gene>
    <name evidence="18" type="primary">LOC108565921</name>
</gene>
<evidence type="ECO:0000313" key="18">
    <source>
        <dbReference type="RefSeq" id="XP_017781084.1"/>
    </source>
</evidence>
<evidence type="ECO:0000256" key="11">
    <source>
        <dbReference type="ARBA" id="ARBA00023054"/>
    </source>
</evidence>
<feature type="compositionally biased region" description="Basic and acidic residues" evidence="15">
    <location>
        <begin position="246"/>
        <end position="265"/>
    </location>
</feature>
<sequence>MSATFKNAKKKLSQSELRKFMHEHKEKTQKIAVKKIDSPLAKYNEAGQLTCVLCKSVVRSEAVWPIHLNAKQHRLNVEQAKRLKEKTNNFTTALKRPLTPPLDVPSKKVKGILKNSEPSKTVIKSNITVVAGDVETKKGLPSDFFDNNKKVEVTKKEEEQMEVDAESLPEGFFDDPKLDAKARNIEYKDPVEEEWDKFQREMKDANHESAAIIAEDQEEATNERQIDEIDEQLRYLSRVVNLQKKKDQMMASLKENESRMDEKSAESSSSDEDFDEYLDWRSKKAYK</sequence>
<evidence type="ECO:0000256" key="12">
    <source>
        <dbReference type="ARBA" id="ARBA00023242"/>
    </source>
</evidence>
<keyword evidence="5" id="KW-0217">Developmental protein</keyword>
<evidence type="ECO:0000256" key="13">
    <source>
        <dbReference type="ARBA" id="ARBA00023306"/>
    </source>
</evidence>
<evidence type="ECO:0000259" key="16">
    <source>
        <dbReference type="Pfam" id="PF23406"/>
    </source>
</evidence>
<name>A0ABM1N2N4_NICVS</name>
<dbReference type="Pfam" id="PF23406">
    <property type="entry name" value="ZNF380_CC"/>
    <property type="match status" value="1"/>
</dbReference>
<comment type="subcellular location">
    <subcellularLocation>
        <location evidence="1">Chromosome</location>
    </subcellularLocation>
    <subcellularLocation>
        <location evidence="2">Nucleus speckle</location>
    </subcellularLocation>
</comment>
<dbReference type="InterPro" id="IPR036236">
    <property type="entry name" value="Znf_C2H2_sf"/>
</dbReference>
<proteinExistence type="predicted"/>
<dbReference type="RefSeq" id="XP_017781084.1">
    <property type="nucleotide sequence ID" value="XM_017925595.1"/>
</dbReference>
<feature type="region of interest" description="Disordered" evidence="15">
    <location>
        <begin position="246"/>
        <end position="274"/>
    </location>
</feature>
<evidence type="ECO:0000256" key="9">
    <source>
        <dbReference type="ARBA" id="ARBA00022776"/>
    </source>
</evidence>
<accession>A0ABM1N2N4</accession>
<keyword evidence="6" id="KW-0132">Cell division</keyword>
<keyword evidence="4" id="KW-0158">Chromosome</keyword>
<dbReference type="SUPFAM" id="SSF57667">
    <property type="entry name" value="beta-beta-alpha zinc fingers"/>
    <property type="match status" value="1"/>
</dbReference>
<reference evidence="18" key="1">
    <citation type="submission" date="2025-08" db="UniProtKB">
        <authorList>
            <consortium name="RefSeq"/>
        </authorList>
    </citation>
    <scope>IDENTIFICATION</scope>
    <source>
        <tissue evidence="18">Whole Larva</tissue>
    </source>
</reference>
<keyword evidence="17" id="KW-1185">Reference proteome</keyword>
<evidence type="ECO:0000256" key="5">
    <source>
        <dbReference type="ARBA" id="ARBA00022473"/>
    </source>
</evidence>
<dbReference type="PANTHER" id="PTHR13278">
    <property type="entry name" value="ZINC FINGER PROTEIN 830"/>
    <property type="match status" value="1"/>
</dbReference>
<keyword evidence="10" id="KW-0862">Zinc</keyword>
<dbReference type="InterPro" id="IPR040050">
    <property type="entry name" value="ZNF830-like"/>
</dbReference>
<keyword evidence="8" id="KW-0863">Zinc-finger</keyword>
<keyword evidence="9" id="KW-0498">Mitosis</keyword>
<keyword evidence="13" id="KW-0131">Cell cycle</keyword>
<evidence type="ECO:0000256" key="7">
    <source>
        <dbReference type="ARBA" id="ARBA00022723"/>
    </source>
</evidence>
<dbReference type="GeneID" id="108565921"/>
<dbReference type="PANTHER" id="PTHR13278:SF0">
    <property type="entry name" value="ZINC FINGER PROTEIN 830"/>
    <property type="match status" value="1"/>
</dbReference>
<keyword evidence="12" id="KW-0539">Nucleus</keyword>
<feature type="domain" description="ZNF380 coiled-coil" evidence="16">
    <location>
        <begin position="168"/>
        <end position="248"/>
    </location>
</feature>
<dbReference type="Proteomes" id="UP000695000">
    <property type="component" value="Unplaced"/>
</dbReference>
<evidence type="ECO:0000256" key="3">
    <source>
        <dbReference type="ARBA" id="ARBA00017358"/>
    </source>
</evidence>
<keyword evidence="7" id="KW-0479">Metal-binding</keyword>
<dbReference type="InterPro" id="IPR059039">
    <property type="entry name" value="ZNF380_CC"/>
</dbReference>
<evidence type="ECO:0000256" key="2">
    <source>
        <dbReference type="ARBA" id="ARBA00004324"/>
    </source>
</evidence>
<evidence type="ECO:0000256" key="6">
    <source>
        <dbReference type="ARBA" id="ARBA00022618"/>
    </source>
</evidence>
<organism evidence="17 18">
    <name type="scientific">Nicrophorus vespilloides</name>
    <name type="common">Boreal carrion beetle</name>
    <dbReference type="NCBI Taxonomy" id="110193"/>
    <lineage>
        <taxon>Eukaryota</taxon>
        <taxon>Metazoa</taxon>
        <taxon>Ecdysozoa</taxon>
        <taxon>Arthropoda</taxon>
        <taxon>Hexapoda</taxon>
        <taxon>Insecta</taxon>
        <taxon>Pterygota</taxon>
        <taxon>Neoptera</taxon>
        <taxon>Endopterygota</taxon>
        <taxon>Coleoptera</taxon>
        <taxon>Polyphaga</taxon>
        <taxon>Staphyliniformia</taxon>
        <taxon>Silphidae</taxon>
        <taxon>Nicrophorinae</taxon>
        <taxon>Nicrophorus</taxon>
    </lineage>
</organism>
<evidence type="ECO:0000256" key="1">
    <source>
        <dbReference type="ARBA" id="ARBA00004286"/>
    </source>
</evidence>
<evidence type="ECO:0000256" key="15">
    <source>
        <dbReference type="SAM" id="MobiDB-lite"/>
    </source>
</evidence>
<evidence type="ECO:0000256" key="10">
    <source>
        <dbReference type="ARBA" id="ARBA00022833"/>
    </source>
</evidence>
<protein>
    <recommendedName>
        <fullName evidence="3">Zinc finger protein 830</fullName>
    </recommendedName>
    <alternativeName>
        <fullName evidence="14">Coiled-coil domain-containing protein 16</fullName>
    </alternativeName>
</protein>